<dbReference type="PANTHER" id="PTHR41814">
    <property type="entry name" value="EXPRESSED PROTEIN"/>
    <property type="match status" value="1"/>
</dbReference>
<accession>A0A3M7LWJ6</accession>
<organism evidence="1 2">
    <name type="scientific">Pyrenophora seminiperda CCB06</name>
    <dbReference type="NCBI Taxonomy" id="1302712"/>
    <lineage>
        <taxon>Eukaryota</taxon>
        <taxon>Fungi</taxon>
        <taxon>Dikarya</taxon>
        <taxon>Ascomycota</taxon>
        <taxon>Pezizomycotina</taxon>
        <taxon>Dothideomycetes</taxon>
        <taxon>Pleosporomycetidae</taxon>
        <taxon>Pleosporales</taxon>
        <taxon>Pleosporineae</taxon>
        <taxon>Pleosporaceae</taxon>
        <taxon>Pyrenophora</taxon>
    </lineage>
</organism>
<evidence type="ECO:0000313" key="1">
    <source>
        <dbReference type="EMBL" id="RMZ66570.1"/>
    </source>
</evidence>
<dbReference type="GO" id="GO:0016798">
    <property type="term" value="F:hydrolase activity, acting on glycosyl bonds"/>
    <property type="evidence" value="ECO:0007669"/>
    <property type="project" value="UniProtKB-KW"/>
</dbReference>
<sequence>MTKDVVDAAIRNDNHESGLLRNYLDDETWFGEVAGTALMTSAVFRMAILEPELFGKREYTGWAEKKVEAVGRHVDKETGIAAPVVNPLEEGQRTPLEGINPEAQAFVVLMFTAWRDWKVATRQPMEH</sequence>
<proteinExistence type="predicted"/>
<reference evidence="1 2" key="1">
    <citation type="journal article" date="2014" name="PLoS ONE">
        <title>De novo Genome Assembly of the Fungal Plant Pathogen Pyrenophora semeniperda.</title>
        <authorList>
            <person name="Soliai M.M."/>
            <person name="Meyer S.E."/>
            <person name="Udall J.A."/>
            <person name="Elzinga D.E."/>
            <person name="Hermansen R.A."/>
            <person name="Bodily P.M."/>
            <person name="Hart A.A."/>
            <person name="Coleman C.E."/>
        </authorList>
    </citation>
    <scope>NUCLEOTIDE SEQUENCE [LARGE SCALE GENOMIC DNA]</scope>
    <source>
        <strain evidence="1 2">CCB06</strain>
        <tissue evidence="1">Mycelium</tissue>
    </source>
</reference>
<keyword evidence="2" id="KW-1185">Reference proteome</keyword>
<name>A0A3M7LWJ6_9PLEO</name>
<dbReference type="Proteomes" id="UP000265663">
    <property type="component" value="Unassembled WGS sequence"/>
</dbReference>
<dbReference type="EMBL" id="KE747809">
    <property type="protein sequence ID" value="RMZ66570.1"/>
    <property type="molecule type" value="Genomic_DNA"/>
</dbReference>
<gene>
    <name evidence="1" type="ORF">GMOD_00001916</name>
</gene>
<dbReference type="AlphaFoldDB" id="A0A3M7LWJ6"/>
<keyword evidence="1" id="KW-0326">Glycosidase</keyword>
<dbReference type="PANTHER" id="PTHR41814:SF1">
    <property type="entry name" value="CELLULASE"/>
    <property type="match status" value="1"/>
</dbReference>
<dbReference type="OrthoDB" id="4138492at2759"/>
<keyword evidence="1" id="KW-0378">Hydrolase</keyword>
<evidence type="ECO:0000313" key="2">
    <source>
        <dbReference type="Proteomes" id="UP000265663"/>
    </source>
</evidence>
<protein>
    <submittedName>
        <fullName evidence="1">Six-hairpin glycosidase</fullName>
    </submittedName>
</protein>